<evidence type="ECO:0000313" key="4">
    <source>
        <dbReference type="EMBL" id="GMM39035.1"/>
    </source>
</evidence>
<feature type="domain" description="GATA-type" evidence="3">
    <location>
        <begin position="571"/>
        <end position="608"/>
    </location>
</feature>
<evidence type="ECO:0000259" key="3">
    <source>
        <dbReference type="PROSITE" id="PS50114"/>
    </source>
</evidence>
<dbReference type="GO" id="GO:0006355">
    <property type="term" value="P:regulation of DNA-templated transcription"/>
    <property type="evidence" value="ECO:0007669"/>
    <property type="project" value="InterPro"/>
</dbReference>
<dbReference type="GO" id="GO:0043565">
    <property type="term" value="F:sequence-specific DNA binding"/>
    <property type="evidence" value="ECO:0007669"/>
    <property type="project" value="InterPro"/>
</dbReference>
<keyword evidence="1" id="KW-0863">Zinc-finger</keyword>
<sequence length="654" mass="71352">MSCYLPTSSIRTSSDGIINVPTSSTPSSTAIKFEAPNGVSHKQIASNLSKSSEDSCASRKRKFRYPDLYKNGPDSVATNSNRLDPSKRPKISYPPITTTTTGANPGNIIATHSSSSWTPPSPTTQSNYLSNKSSTSSLTSSVIRDCSLNYLDTLPTNVNKLPGTEDPWDISDSSDSDFAIGHNHNYKIQSGSTDNTSLAASYGATTTDSQEMESFYINWRKNFEKWLFIKNPEKYGEFKNFLKFNSNTATSNSFGGSDVSDFESSPSSSPRRHANFNHPSNITFGGNPFHKRSYSSGATESSSIKDKINQYLVHKPVFNSRISRKFKNKSTEIMLHKITKKRSFTGLPASNNSISTLIRAANQLSSSPGTIVSQKVPVTKQYITDDVKLSPILSISKNSHSKSNGQPKKIRLPSIDEIFDPQSAVSSSGSTTTINNQLVNGAQDRRSISTSSVESTNSVFSDNGSINSFMEEEYIPNDTTAAKSALSPPLIAFKSDFPNPQNINSAYYKPQSVKHSSTSPYNYVTSPSAANSSFGHQVMPQIVKKPSPKKPSPVQNKVTGSPSPKKPKSSHHCKRTCVSCGSSQSPCWRPSWSSSSGQLCNSCGLRYKKTNARCLNNKCLRIPAKGEFNLIKNKAAGKVEDYKCLRCGSEVEVK</sequence>
<protein>
    <submittedName>
        <fullName evidence="4">DNA-binding transcription repressor</fullName>
    </submittedName>
</protein>
<dbReference type="Proteomes" id="UP001360560">
    <property type="component" value="Unassembled WGS sequence"/>
</dbReference>
<feature type="region of interest" description="Disordered" evidence="2">
    <location>
        <begin position="543"/>
        <end position="572"/>
    </location>
</feature>
<feature type="compositionally biased region" description="Polar residues" evidence="2">
    <location>
        <begin position="95"/>
        <end position="104"/>
    </location>
</feature>
<dbReference type="GeneID" id="90077023"/>
<name>A0AAV5QY34_9ASCO</name>
<keyword evidence="4" id="KW-0238">DNA-binding</keyword>
<evidence type="ECO:0000256" key="1">
    <source>
        <dbReference type="PROSITE-ProRule" id="PRU00094"/>
    </source>
</evidence>
<keyword evidence="5" id="KW-1185">Reference proteome</keyword>
<comment type="caution">
    <text evidence="4">The sequence shown here is derived from an EMBL/GenBank/DDBJ whole genome shotgun (WGS) entry which is preliminary data.</text>
</comment>
<dbReference type="CDD" id="cd00202">
    <property type="entry name" value="ZnF_GATA"/>
    <property type="match status" value="1"/>
</dbReference>
<organism evidence="4 5">
    <name type="scientific">Saccharomycopsis crataegensis</name>
    <dbReference type="NCBI Taxonomy" id="43959"/>
    <lineage>
        <taxon>Eukaryota</taxon>
        <taxon>Fungi</taxon>
        <taxon>Dikarya</taxon>
        <taxon>Ascomycota</taxon>
        <taxon>Saccharomycotina</taxon>
        <taxon>Saccharomycetes</taxon>
        <taxon>Saccharomycopsidaceae</taxon>
        <taxon>Saccharomycopsis</taxon>
    </lineage>
</organism>
<proteinExistence type="predicted"/>
<dbReference type="RefSeq" id="XP_064856030.1">
    <property type="nucleotide sequence ID" value="XM_064999958.1"/>
</dbReference>
<dbReference type="SMART" id="SM00401">
    <property type="entry name" value="ZnF_GATA"/>
    <property type="match status" value="1"/>
</dbReference>
<feature type="compositionally biased region" description="Low complexity" evidence="2">
    <location>
        <begin position="113"/>
        <end position="134"/>
    </location>
</feature>
<dbReference type="InterPro" id="IPR013088">
    <property type="entry name" value="Znf_NHR/GATA"/>
</dbReference>
<dbReference type="InterPro" id="IPR000679">
    <property type="entry name" value="Znf_GATA"/>
</dbReference>
<keyword evidence="1" id="KW-0479">Metal-binding</keyword>
<dbReference type="AlphaFoldDB" id="A0AAV5QY34"/>
<accession>A0AAV5QY34</accession>
<dbReference type="EMBL" id="BTFZ01000020">
    <property type="protein sequence ID" value="GMM39035.1"/>
    <property type="molecule type" value="Genomic_DNA"/>
</dbReference>
<keyword evidence="1" id="KW-0862">Zinc</keyword>
<evidence type="ECO:0000313" key="5">
    <source>
        <dbReference type="Proteomes" id="UP001360560"/>
    </source>
</evidence>
<feature type="region of interest" description="Disordered" evidence="2">
    <location>
        <begin position="64"/>
        <end position="134"/>
    </location>
</feature>
<evidence type="ECO:0000256" key="2">
    <source>
        <dbReference type="SAM" id="MobiDB-lite"/>
    </source>
</evidence>
<feature type="region of interest" description="Disordered" evidence="2">
    <location>
        <begin position="255"/>
        <end position="282"/>
    </location>
</feature>
<dbReference type="SUPFAM" id="SSF57716">
    <property type="entry name" value="Glucocorticoid receptor-like (DNA-binding domain)"/>
    <property type="match status" value="1"/>
</dbReference>
<gene>
    <name evidence="4" type="ORF">DASC09_063740</name>
</gene>
<dbReference type="GO" id="GO:0008270">
    <property type="term" value="F:zinc ion binding"/>
    <property type="evidence" value="ECO:0007669"/>
    <property type="project" value="UniProtKB-KW"/>
</dbReference>
<dbReference type="Pfam" id="PF00320">
    <property type="entry name" value="GATA"/>
    <property type="match status" value="1"/>
</dbReference>
<dbReference type="PROSITE" id="PS50114">
    <property type="entry name" value="GATA_ZN_FINGER_2"/>
    <property type="match status" value="1"/>
</dbReference>
<dbReference type="Gene3D" id="3.30.50.10">
    <property type="entry name" value="Erythroid Transcription Factor GATA-1, subunit A"/>
    <property type="match status" value="1"/>
</dbReference>
<reference evidence="4 5" key="1">
    <citation type="journal article" date="2023" name="Elife">
        <title>Identification of key yeast species and microbe-microbe interactions impacting larval growth of Drosophila in the wild.</title>
        <authorList>
            <person name="Mure A."/>
            <person name="Sugiura Y."/>
            <person name="Maeda R."/>
            <person name="Honda K."/>
            <person name="Sakurai N."/>
            <person name="Takahashi Y."/>
            <person name="Watada M."/>
            <person name="Katoh T."/>
            <person name="Gotoh A."/>
            <person name="Gotoh Y."/>
            <person name="Taniguchi I."/>
            <person name="Nakamura K."/>
            <person name="Hayashi T."/>
            <person name="Katayama T."/>
            <person name="Uemura T."/>
            <person name="Hattori Y."/>
        </authorList>
    </citation>
    <scope>NUCLEOTIDE SEQUENCE [LARGE SCALE GENOMIC DNA]</scope>
    <source>
        <strain evidence="4 5">SC-9</strain>
    </source>
</reference>